<gene>
    <name evidence="8" type="ORF">COT25_04960</name>
</gene>
<keyword evidence="5 7" id="KW-0472">Membrane</keyword>
<accession>A0A2H0YRN7</accession>
<dbReference type="Proteomes" id="UP000228711">
    <property type="component" value="Unassembled WGS sequence"/>
</dbReference>
<evidence type="ECO:0000313" key="9">
    <source>
        <dbReference type="Proteomes" id="UP000228711"/>
    </source>
</evidence>
<dbReference type="GO" id="GO:0055085">
    <property type="term" value="P:transmembrane transport"/>
    <property type="evidence" value="ECO:0007669"/>
    <property type="project" value="InterPro"/>
</dbReference>
<feature type="transmembrane region" description="Helical" evidence="7">
    <location>
        <begin position="195"/>
        <end position="214"/>
    </location>
</feature>
<dbReference type="EMBL" id="PEXV01000157">
    <property type="protein sequence ID" value="PIS41096.1"/>
    <property type="molecule type" value="Genomic_DNA"/>
</dbReference>
<dbReference type="Gene3D" id="1.10.3470.10">
    <property type="entry name" value="ABC transporter involved in vitamin B12 uptake, BtuC"/>
    <property type="match status" value="1"/>
</dbReference>
<feature type="transmembrane region" description="Helical" evidence="7">
    <location>
        <begin position="221"/>
        <end position="238"/>
    </location>
</feature>
<protein>
    <submittedName>
        <fullName evidence="8">Metal ABC transporter permease</fullName>
    </submittedName>
</protein>
<evidence type="ECO:0000256" key="7">
    <source>
        <dbReference type="SAM" id="Phobius"/>
    </source>
</evidence>
<dbReference type="PANTHER" id="PTHR30477">
    <property type="entry name" value="ABC-TRANSPORTER METAL-BINDING PROTEIN"/>
    <property type="match status" value="1"/>
</dbReference>
<evidence type="ECO:0000256" key="3">
    <source>
        <dbReference type="ARBA" id="ARBA00022692"/>
    </source>
</evidence>
<feature type="transmembrane region" description="Helical" evidence="7">
    <location>
        <begin position="6"/>
        <end position="26"/>
    </location>
</feature>
<proteinExistence type="inferred from homology"/>
<keyword evidence="3 6" id="KW-0812">Transmembrane</keyword>
<feature type="transmembrane region" description="Helical" evidence="7">
    <location>
        <begin position="169"/>
        <end position="189"/>
    </location>
</feature>
<sequence>MNLIEIFQYGFIVRAFIAGVIIACIAPMIGTFLVVRRYSLLADTLAHVALAGVAIGLIFQGQPIIISVIFTVLASIGIEYLRKSGKFFAESVLAIFLSGSLALAVVLISIADGFNVDLFSYLFGSITTVSASDIVVISILGAVVFFSVLFMYKYLFFISFDEEVARVRGIRVSALNFALVVMAAVTIAISMRIVGVLLIGALMVIPVLTAMQFARSFKQTFVYAIFVSLLAVVFGIYFSYYLDLATGGTIVVTAIFLFLVSLVLKMKKS</sequence>
<name>A0A2H0YRN7_9BACT</name>
<comment type="caution">
    <text evidence="8">The sequence shown here is derived from an EMBL/GenBank/DDBJ whole genome shotgun (WGS) entry which is preliminary data.</text>
</comment>
<evidence type="ECO:0000256" key="1">
    <source>
        <dbReference type="ARBA" id="ARBA00004141"/>
    </source>
</evidence>
<evidence type="ECO:0000256" key="4">
    <source>
        <dbReference type="ARBA" id="ARBA00022989"/>
    </source>
</evidence>
<dbReference type="Pfam" id="PF00950">
    <property type="entry name" value="ABC-3"/>
    <property type="match status" value="1"/>
</dbReference>
<keyword evidence="4 7" id="KW-1133">Transmembrane helix</keyword>
<feature type="transmembrane region" description="Helical" evidence="7">
    <location>
        <begin position="244"/>
        <end position="264"/>
    </location>
</feature>
<feature type="transmembrane region" description="Helical" evidence="7">
    <location>
        <begin position="134"/>
        <end position="157"/>
    </location>
</feature>
<evidence type="ECO:0000256" key="2">
    <source>
        <dbReference type="ARBA" id="ARBA00008034"/>
    </source>
</evidence>
<organism evidence="8 9">
    <name type="scientific">Candidatus Kerfeldbacteria bacterium CG08_land_8_20_14_0_20_42_7</name>
    <dbReference type="NCBI Taxonomy" id="2014245"/>
    <lineage>
        <taxon>Bacteria</taxon>
        <taxon>Candidatus Kerfeldiibacteriota</taxon>
    </lineage>
</organism>
<feature type="transmembrane region" description="Helical" evidence="7">
    <location>
        <begin position="93"/>
        <end position="114"/>
    </location>
</feature>
<reference evidence="9" key="1">
    <citation type="submission" date="2017-09" db="EMBL/GenBank/DDBJ databases">
        <title>Depth-based differentiation of microbial function through sediment-hosted aquifers and enrichment of novel symbionts in the deep terrestrial subsurface.</title>
        <authorList>
            <person name="Probst A.J."/>
            <person name="Ladd B."/>
            <person name="Jarett J.K."/>
            <person name="Geller-Mcgrath D.E."/>
            <person name="Sieber C.M.K."/>
            <person name="Emerson J.B."/>
            <person name="Anantharaman K."/>
            <person name="Thomas B.C."/>
            <person name="Malmstrom R."/>
            <person name="Stieglmeier M."/>
            <person name="Klingl A."/>
            <person name="Woyke T."/>
            <person name="Ryan C.M."/>
            <person name="Banfield J.F."/>
        </authorList>
    </citation>
    <scope>NUCLEOTIDE SEQUENCE [LARGE SCALE GENOMIC DNA]</scope>
</reference>
<dbReference type="InterPro" id="IPR001626">
    <property type="entry name" value="ABC_TroCD"/>
</dbReference>
<dbReference type="InterPro" id="IPR037294">
    <property type="entry name" value="ABC_BtuC-like"/>
</dbReference>
<keyword evidence="6" id="KW-0813">Transport</keyword>
<evidence type="ECO:0000313" key="8">
    <source>
        <dbReference type="EMBL" id="PIS41096.1"/>
    </source>
</evidence>
<comment type="subcellular location">
    <subcellularLocation>
        <location evidence="6">Cell membrane</location>
        <topology evidence="6">Multi-pass membrane protein</topology>
    </subcellularLocation>
    <subcellularLocation>
        <location evidence="1">Membrane</location>
        <topology evidence="1">Multi-pass membrane protein</topology>
    </subcellularLocation>
</comment>
<dbReference type="AlphaFoldDB" id="A0A2H0YRN7"/>
<dbReference type="SUPFAM" id="SSF81345">
    <property type="entry name" value="ABC transporter involved in vitamin B12 uptake, BtuC"/>
    <property type="match status" value="1"/>
</dbReference>
<dbReference type="PANTHER" id="PTHR30477:SF0">
    <property type="entry name" value="METAL TRANSPORT SYSTEM MEMBRANE PROTEIN TM_0125-RELATED"/>
    <property type="match status" value="1"/>
</dbReference>
<evidence type="ECO:0000256" key="6">
    <source>
        <dbReference type="RuleBase" id="RU003943"/>
    </source>
</evidence>
<dbReference type="GO" id="GO:0043190">
    <property type="term" value="C:ATP-binding cassette (ABC) transporter complex"/>
    <property type="evidence" value="ECO:0007669"/>
    <property type="project" value="InterPro"/>
</dbReference>
<comment type="similarity">
    <text evidence="2 6">Belongs to the ABC-3 integral membrane protein family.</text>
</comment>
<evidence type="ECO:0000256" key="5">
    <source>
        <dbReference type="ARBA" id="ARBA00023136"/>
    </source>
</evidence>
<dbReference type="GO" id="GO:0010043">
    <property type="term" value="P:response to zinc ion"/>
    <property type="evidence" value="ECO:0007669"/>
    <property type="project" value="TreeGrafter"/>
</dbReference>